<dbReference type="InterPro" id="IPR051086">
    <property type="entry name" value="RNase_D-like"/>
</dbReference>
<dbReference type="Pfam" id="PF01612">
    <property type="entry name" value="DNA_pol_A_exo1"/>
    <property type="match status" value="1"/>
</dbReference>
<evidence type="ECO:0000313" key="4">
    <source>
        <dbReference type="Proteomes" id="UP000239485"/>
    </source>
</evidence>
<dbReference type="Pfam" id="PF00570">
    <property type="entry name" value="HRDC"/>
    <property type="match status" value="1"/>
</dbReference>
<dbReference type="AlphaFoldDB" id="A0A2S6INS2"/>
<dbReference type="InterPro" id="IPR010997">
    <property type="entry name" value="HRDC-like_sf"/>
</dbReference>
<protein>
    <submittedName>
        <fullName evidence="3">Ribonuclease D</fullName>
    </submittedName>
</protein>
<evidence type="ECO:0000259" key="2">
    <source>
        <dbReference type="PROSITE" id="PS50967"/>
    </source>
</evidence>
<proteinExistence type="predicted"/>
<gene>
    <name evidence="3" type="ORF">CLV92_1058</name>
</gene>
<dbReference type="Pfam" id="PF18305">
    <property type="entry name" value="DNA_pol_A_exoN"/>
    <property type="match status" value="1"/>
</dbReference>
<dbReference type="Gene3D" id="3.30.420.10">
    <property type="entry name" value="Ribonuclease H-like superfamily/Ribonuclease H"/>
    <property type="match status" value="1"/>
</dbReference>
<evidence type="ECO:0000256" key="1">
    <source>
        <dbReference type="SAM" id="MobiDB-lite"/>
    </source>
</evidence>
<dbReference type="Gene3D" id="1.10.150.80">
    <property type="entry name" value="HRDC domain"/>
    <property type="match status" value="2"/>
</dbReference>
<dbReference type="InterPro" id="IPR002121">
    <property type="entry name" value="HRDC_dom"/>
</dbReference>
<feature type="region of interest" description="Disordered" evidence="1">
    <location>
        <begin position="1"/>
        <end position="28"/>
    </location>
</feature>
<dbReference type="GO" id="GO:0006139">
    <property type="term" value="P:nucleobase-containing compound metabolic process"/>
    <property type="evidence" value="ECO:0007669"/>
    <property type="project" value="InterPro"/>
</dbReference>
<dbReference type="InterPro" id="IPR041605">
    <property type="entry name" value="Exo_C"/>
</dbReference>
<accession>A0A2S6INS2</accession>
<keyword evidence="4" id="KW-1185">Reference proteome</keyword>
<dbReference type="EMBL" id="PTJD01000005">
    <property type="protein sequence ID" value="PPK95914.1"/>
    <property type="molecule type" value="Genomic_DNA"/>
</dbReference>
<dbReference type="CDD" id="cd06142">
    <property type="entry name" value="RNaseD_exo"/>
    <property type="match status" value="1"/>
</dbReference>
<feature type="domain" description="HRDC" evidence="2">
    <location>
        <begin position="244"/>
        <end position="324"/>
    </location>
</feature>
<dbReference type="PANTHER" id="PTHR47649">
    <property type="entry name" value="RIBONUCLEASE D"/>
    <property type="match status" value="1"/>
</dbReference>
<dbReference type="Proteomes" id="UP000239485">
    <property type="component" value="Unassembled WGS sequence"/>
</dbReference>
<dbReference type="PANTHER" id="PTHR47649:SF1">
    <property type="entry name" value="RIBONUCLEASE D"/>
    <property type="match status" value="1"/>
</dbReference>
<dbReference type="SMART" id="SM00341">
    <property type="entry name" value="HRDC"/>
    <property type="match status" value="1"/>
</dbReference>
<dbReference type="InterPro" id="IPR002562">
    <property type="entry name" value="3'-5'_exonuclease_dom"/>
</dbReference>
<comment type="caution">
    <text evidence="3">The sequence shown here is derived from an EMBL/GenBank/DDBJ whole genome shotgun (WGS) entry which is preliminary data.</text>
</comment>
<dbReference type="PROSITE" id="PS50967">
    <property type="entry name" value="HRDC"/>
    <property type="match status" value="1"/>
</dbReference>
<feature type="compositionally biased region" description="Low complexity" evidence="1">
    <location>
        <begin position="10"/>
        <end position="28"/>
    </location>
</feature>
<dbReference type="GO" id="GO:0003676">
    <property type="term" value="F:nucleic acid binding"/>
    <property type="evidence" value="ECO:0007669"/>
    <property type="project" value="InterPro"/>
</dbReference>
<sequence length="443" mass="46140">MSVRGRDEIPAAGAADGDGAQAVDAPPLPLLDAPAGGLPDVVVDEAGLAEVVAAMRAGTGPVAVDAERASGYRYGQRAFLVQLRRAGAGTALIDPTPLPDLSSLGAALEGVEWVLHAASQDLPCLAALGMRPDELFDTELGSRLAGLPRVGLAAVVEELLGIRLAKEHSAVDWSTRPLPAPWLTYAALDVEVLLELRDALAARLAAQGKLEWARQEFAAVAAAPPPVPAADPWRRVSGLHAVRSRRQLAVVRELWLARDAAAQEQDTSPGRLLPDSAIVAAARATPRSARDLLALPGFKGRAARSGVERWAEAVARALELPEAELPVHPPRGDGPPPPRAWAAREPLAAARLAAGRTVVQGLAERHGLPQENVLQPDALRRLAWSPPEPAGAEQIAAALAERGARPWQRELVAAPLAEAFAAARAEDVAGDVAADVVAGDAGS</sequence>
<name>A0A2S6INS2_9ACTN</name>
<dbReference type="SUPFAM" id="SSF53098">
    <property type="entry name" value="Ribonuclease H-like"/>
    <property type="match status" value="1"/>
</dbReference>
<dbReference type="RefSeq" id="WP_245886564.1">
    <property type="nucleotide sequence ID" value="NZ_PTJD01000005.1"/>
</dbReference>
<dbReference type="GO" id="GO:0000166">
    <property type="term" value="F:nucleotide binding"/>
    <property type="evidence" value="ECO:0007669"/>
    <property type="project" value="InterPro"/>
</dbReference>
<dbReference type="InterPro" id="IPR036397">
    <property type="entry name" value="RNaseH_sf"/>
</dbReference>
<evidence type="ECO:0000313" key="3">
    <source>
        <dbReference type="EMBL" id="PPK95914.1"/>
    </source>
</evidence>
<dbReference type="SMART" id="SM00474">
    <property type="entry name" value="35EXOc"/>
    <property type="match status" value="1"/>
</dbReference>
<dbReference type="SUPFAM" id="SSF47819">
    <property type="entry name" value="HRDC-like"/>
    <property type="match status" value="1"/>
</dbReference>
<dbReference type="InterPro" id="IPR012337">
    <property type="entry name" value="RNaseH-like_sf"/>
</dbReference>
<reference evidence="3 4" key="1">
    <citation type="submission" date="2018-02" db="EMBL/GenBank/DDBJ databases">
        <title>Genomic Encyclopedia of Archaeal and Bacterial Type Strains, Phase II (KMG-II): from individual species to whole genera.</title>
        <authorList>
            <person name="Goeker M."/>
        </authorList>
    </citation>
    <scope>NUCLEOTIDE SEQUENCE [LARGE SCALE GENOMIC DNA]</scope>
    <source>
        <strain evidence="3 4">DSM 22857</strain>
    </source>
</reference>
<organism evidence="3 4">
    <name type="scientific">Kineococcus xinjiangensis</name>
    <dbReference type="NCBI Taxonomy" id="512762"/>
    <lineage>
        <taxon>Bacteria</taxon>
        <taxon>Bacillati</taxon>
        <taxon>Actinomycetota</taxon>
        <taxon>Actinomycetes</taxon>
        <taxon>Kineosporiales</taxon>
        <taxon>Kineosporiaceae</taxon>
        <taxon>Kineococcus</taxon>
    </lineage>
</organism>
<dbReference type="GO" id="GO:0008408">
    <property type="term" value="F:3'-5' exonuclease activity"/>
    <property type="evidence" value="ECO:0007669"/>
    <property type="project" value="InterPro"/>
</dbReference>
<dbReference type="InterPro" id="IPR044876">
    <property type="entry name" value="HRDC_dom_sf"/>
</dbReference>